<feature type="domain" description="SfsA N-terminal OB" evidence="3">
    <location>
        <begin position="16"/>
        <end position="85"/>
    </location>
</feature>
<name>A0ABN9Y9V6_9DINO</name>
<protein>
    <recommendedName>
        <fullName evidence="6">Sugar fermentation stimulation protein C-terminal domain-containing protein</fullName>
    </recommendedName>
</protein>
<evidence type="ECO:0008006" key="6">
    <source>
        <dbReference type="Google" id="ProtNLM"/>
    </source>
</evidence>
<accession>A0ABN9Y9V6</accession>
<organism evidence="4 5">
    <name type="scientific">Prorocentrum cordatum</name>
    <dbReference type="NCBI Taxonomy" id="2364126"/>
    <lineage>
        <taxon>Eukaryota</taxon>
        <taxon>Sar</taxon>
        <taxon>Alveolata</taxon>
        <taxon>Dinophyceae</taxon>
        <taxon>Prorocentrales</taxon>
        <taxon>Prorocentraceae</taxon>
        <taxon>Prorocentrum</taxon>
    </lineage>
</organism>
<feature type="domain" description="Sugar fermentation stimulation protein C-terminal" evidence="2">
    <location>
        <begin position="188"/>
        <end position="295"/>
    </location>
</feature>
<feature type="region of interest" description="Disordered" evidence="1">
    <location>
        <begin position="368"/>
        <end position="387"/>
    </location>
</feature>
<evidence type="ECO:0000256" key="1">
    <source>
        <dbReference type="SAM" id="MobiDB-lite"/>
    </source>
</evidence>
<dbReference type="PANTHER" id="PTHR30545">
    <property type="entry name" value="SUGAR FERMENTATION STIMULATION PROTEIN A"/>
    <property type="match status" value="1"/>
</dbReference>
<gene>
    <name evidence="4" type="ORF">PCOR1329_LOCUS83678</name>
</gene>
<dbReference type="Gene3D" id="2.40.50.580">
    <property type="match status" value="1"/>
</dbReference>
<dbReference type="InterPro" id="IPR041465">
    <property type="entry name" value="SfsA_N"/>
</dbReference>
<feature type="compositionally biased region" description="Basic and acidic residues" evidence="1">
    <location>
        <begin position="121"/>
        <end position="143"/>
    </location>
</feature>
<keyword evidence="5" id="KW-1185">Reference proteome</keyword>
<evidence type="ECO:0000259" key="3">
    <source>
        <dbReference type="Pfam" id="PF17746"/>
    </source>
</evidence>
<evidence type="ECO:0000313" key="5">
    <source>
        <dbReference type="Proteomes" id="UP001189429"/>
    </source>
</evidence>
<dbReference type="PANTHER" id="PTHR30545:SF2">
    <property type="entry name" value="SUGAR FERMENTATION STIMULATION PROTEIN A"/>
    <property type="match status" value="1"/>
</dbReference>
<feature type="compositionally biased region" description="Basic and acidic residues" evidence="1">
    <location>
        <begin position="368"/>
        <end position="383"/>
    </location>
</feature>
<dbReference type="EMBL" id="CAUYUJ010022153">
    <property type="protein sequence ID" value="CAK0909200.1"/>
    <property type="molecule type" value="Genomic_DNA"/>
</dbReference>
<evidence type="ECO:0000259" key="2">
    <source>
        <dbReference type="Pfam" id="PF03749"/>
    </source>
</evidence>
<feature type="region of interest" description="Disordered" evidence="1">
    <location>
        <begin position="159"/>
        <end position="185"/>
    </location>
</feature>
<dbReference type="Pfam" id="PF17746">
    <property type="entry name" value="SfsA_N"/>
    <property type="match status" value="1"/>
</dbReference>
<dbReference type="Gene3D" id="3.40.1350.60">
    <property type="match status" value="1"/>
</dbReference>
<sequence length="532" mass="58859">MLFIPHAAPPREARLIQRRDRFLADVELSDTGEAALAYCVNPGRMEAFSRAGARIWLLPAATRNQPRGGRRLAWTWELIEHEGTLCDTNTQRPNYIVRSLLEQRLLPGFREWAVLQAERTVAHHTAERPERPRSPKRQSRDGVTKQPLCAEARQELAEDDDTFVNKAESSNTQPEVVARKHRKPSRPPISRLDFWMKGRSGEEHYVEVKNCHMVYPDGNAYFPDSISHRASRHVRELAALVAQGHRSTALFVVQRGDVRGAVRPSAHHDPEFALSCREAATSGVVFRAVVVSCSLEGLTVEREAPVDLAPYDTVPVAAWTMANRLHTGWIRSMSKQRVANGPFPHEIRNLVALRKAISGKARLETKSAADRCRKREDAGEHGGKRVRTSCASLPAKRNATPGADALDGCESCVSQLADLIVRNDQKANGSTSSKFFRHAVATSSMQSVVAERTAVKEATLSSALCQSARAPASPRRTRVFSQKLQAATPKKHARRNNSQVFIEKGCISAPDSCRPGMFSKSLVATSGVTIEL</sequence>
<comment type="caution">
    <text evidence="4">The sequence shown here is derived from an EMBL/GenBank/DDBJ whole genome shotgun (WGS) entry which is preliminary data.</text>
</comment>
<evidence type="ECO:0000313" key="4">
    <source>
        <dbReference type="EMBL" id="CAK0909200.1"/>
    </source>
</evidence>
<reference evidence="4" key="1">
    <citation type="submission" date="2023-10" db="EMBL/GenBank/DDBJ databases">
        <authorList>
            <person name="Chen Y."/>
            <person name="Shah S."/>
            <person name="Dougan E. K."/>
            <person name="Thang M."/>
            <person name="Chan C."/>
        </authorList>
    </citation>
    <scope>NUCLEOTIDE SEQUENCE [LARGE SCALE GENOMIC DNA]</scope>
</reference>
<dbReference type="CDD" id="cd22359">
    <property type="entry name" value="SfsA-like_bacterial"/>
    <property type="match status" value="1"/>
</dbReference>
<dbReference type="InterPro" id="IPR005224">
    <property type="entry name" value="SfsA"/>
</dbReference>
<dbReference type="InterPro" id="IPR040452">
    <property type="entry name" value="SfsA_C"/>
</dbReference>
<feature type="region of interest" description="Disordered" evidence="1">
    <location>
        <begin position="121"/>
        <end position="146"/>
    </location>
</feature>
<proteinExistence type="predicted"/>
<dbReference type="Pfam" id="PF03749">
    <property type="entry name" value="SfsA"/>
    <property type="match status" value="1"/>
</dbReference>
<dbReference type="Proteomes" id="UP001189429">
    <property type="component" value="Unassembled WGS sequence"/>
</dbReference>